<dbReference type="AlphaFoldDB" id="A0A915AQQ3"/>
<feature type="compositionally biased region" description="Low complexity" evidence="1">
    <location>
        <begin position="310"/>
        <end position="322"/>
    </location>
</feature>
<sequence>MLASTLTESTFQQDDVMTDTYADEHGSTVDSDADSAVDDTTSQGSQSSERYSLGSDVSLMALLSSNSAAFASDKYKRIQHRAVLDIAPSTSTASTSHDCDVDYATAPSEGSECSSRKEPFVEEAKTMGVAERNYESASPWMRNAGRKKSHPVWDFFKDLRAPDGSGGVICLHCNWKGDDRSPNNLKTHLKRFHEHDGIYKQFAAKLASTPTQPYVKRNRSTGYSPSAPITTEIYANTTKLSPSNGLTAVRAALSQQQRNTDDKKTMNFLAMIPRSSEVINITAGFSGEEDGTASIVIDENGEECSSEGTSRSAGVAASGSAPAPGRVNNQLSTAALLSAASNDPFMYMAAANAVAASGMNCDDKMASTFSLMDGDCVVTLMRVAAELGCTFLFHCRDGQSHFCFEANDIAAERLRGPQLSLMDVGNEVRVTEWNAGIELESEMWKKTDWTQFTWAIRGKCQKALLKR</sequence>
<evidence type="ECO:0000256" key="1">
    <source>
        <dbReference type="SAM" id="MobiDB-lite"/>
    </source>
</evidence>
<dbReference type="WBParaSite" id="PgR012_g037_t01">
    <property type="protein sequence ID" value="PgR012_g037_t01"/>
    <property type="gene ID" value="PgR012_g037"/>
</dbReference>
<evidence type="ECO:0000313" key="3">
    <source>
        <dbReference type="WBParaSite" id="PgR012_g037_t01"/>
    </source>
</evidence>
<keyword evidence="2" id="KW-1185">Reference proteome</keyword>
<evidence type="ECO:0000313" key="2">
    <source>
        <dbReference type="Proteomes" id="UP000887569"/>
    </source>
</evidence>
<accession>A0A915AQQ3</accession>
<proteinExistence type="predicted"/>
<protein>
    <submittedName>
        <fullName evidence="3">BED-type domain-containing protein</fullName>
    </submittedName>
</protein>
<feature type="region of interest" description="Disordered" evidence="1">
    <location>
        <begin position="300"/>
        <end position="322"/>
    </location>
</feature>
<dbReference type="Proteomes" id="UP000887569">
    <property type="component" value="Unplaced"/>
</dbReference>
<organism evidence="2 3">
    <name type="scientific">Parascaris univalens</name>
    <name type="common">Nematode worm</name>
    <dbReference type="NCBI Taxonomy" id="6257"/>
    <lineage>
        <taxon>Eukaryota</taxon>
        <taxon>Metazoa</taxon>
        <taxon>Ecdysozoa</taxon>
        <taxon>Nematoda</taxon>
        <taxon>Chromadorea</taxon>
        <taxon>Rhabditida</taxon>
        <taxon>Spirurina</taxon>
        <taxon>Ascaridomorpha</taxon>
        <taxon>Ascaridoidea</taxon>
        <taxon>Ascarididae</taxon>
        <taxon>Parascaris</taxon>
    </lineage>
</organism>
<reference evidence="3" key="1">
    <citation type="submission" date="2022-11" db="UniProtKB">
        <authorList>
            <consortium name="WormBaseParasite"/>
        </authorList>
    </citation>
    <scope>IDENTIFICATION</scope>
</reference>
<name>A0A915AQQ3_PARUN</name>
<feature type="region of interest" description="Disordered" evidence="1">
    <location>
        <begin position="22"/>
        <end position="51"/>
    </location>
</feature>